<dbReference type="Gene3D" id="3.80.10.10">
    <property type="entry name" value="Ribonuclease Inhibitor"/>
    <property type="match status" value="1"/>
</dbReference>
<evidence type="ECO:0000313" key="2">
    <source>
        <dbReference type="Proteomes" id="UP000604825"/>
    </source>
</evidence>
<protein>
    <submittedName>
        <fullName evidence="1">Uncharacterized protein</fullName>
    </submittedName>
</protein>
<name>A0A811Q2K7_9POAL</name>
<dbReference type="SUPFAM" id="SSF52058">
    <property type="entry name" value="L domain-like"/>
    <property type="match status" value="1"/>
</dbReference>
<keyword evidence="2" id="KW-1185">Reference proteome</keyword>
<sequence>MFCLVLLDNSCDESQLSFDKDDFRSLNLLIIKCYKIRNINFNSGSCPNLEKIIWFYNECGFLDEIQISGMDNIGKLKELELNDARIGCGFSHCWPEVAVNLPRIRHYAYIDSVLIFYKEGFEHLKCLLIHGHNMTDINFEKGTAVALEKIALSSTNIKSLRGVGQLPMLKELELKGNELFDSFSGEAAPQESTEPEEFQHLKYFHFEDTRMIHIIFENGAAPELEKIILYMSSTESKLTVSGSLPKLKETEVKGDQSIFLSLLKNAGKINKVTLCDTLFNKRDNLYKLLSEKPSIRCLELLDNSYDENQLTFDEDEFGNLNLLIIKCSKIRNINFNSGSCPGLEKIIWYYNKSDPQISGMHNIGNLKELELNGDDVPLQLEKDIKAHKNKPVLRYEEPQHKEDKAHENEQGAASCFPHFTTSYFSKKDQH</sequence>
<organism evidence="1 2">
    <name type="scientific">Miscanthus lutarioriparius</name>
    <dbReference type="NCBI Taxonomy" id="422564"/>
    <lineage>
        <taxon>Eukaryota</taxon>
        <taxon>Viridiplantae</taxon>
        <taxon>Streptophyta</taxon>
        <taxon>Embryophyta</taxon>
        <taxon>Tracheophyta</taxon>
        <taxon>Spermatophyta</taxon>
        <taxon>Magnoliopsida</taxon>
        <taxon>Liliopsida</taxon>
        <taxon>Poales</taxon>
        <taxon>Poaceae</taxon>
        <taxon>PACMAD clade</taxon>
        <taxon>Panicoideae</taxon>
        <taxon>Andropogonodae</taxon>
        <taxon>Andropogoneae</taxon>
        <taxon>Saccharinae</taxon>
        <taxon>Miscanthus</taxon>
    </lineage>
</organism>
<accession>A0A811Q2K7</accession>
<dbReference type="Proteomes" id="UP000604825">
    <property type="component" value="Unassembled WGS sequence"/>
</dbReference>
<evidence type="ECO:0000313" key="1">
    <source>
        <dbReference type="EMBL" id="CAD6253269.1"/>
    </source>
</evidence>
<proteinExistence type="predicted"/>
<reference evidence="1" key="1">
    <citation type="submission" date="2020-10" db="EMBL/GenBank/DDBJ databases">
        <authorList>
            <person name="Han B."/>
            <person name="Lu T."/>
            <person name="Zhao Q."/>
            <person name="Huang X."/>
            <person name="Zhao Y."/>
        </authorList>
    </citation>
    <scope>NUCLEOTIDE SEQUENCE</scope>
</reference>
<dbReference type="OrthoDB" id="10642675at2759"/>
<dbReference type="EMBL" id="CAJGYO010000009">
    <property type="protein sequence ID" value="CAD6253269.1"/>
    <property type="molecule type" value="Genomic_DNA"/>
</dbReference>
<dbReference type="AlphaFoldDB" id="A0A811Q2K7"/>
<comment type="caution">
    <text evidence="1">The sequence shown here is derived from an EMBL/GenBank/DDBJ whole genome shotgun (WGS) entry which is preliminary data.</text>
</comment>
<dbReference type="InterPro" id="IPR032675">
    <property type="entry name" value="LRR_dom_sf"/>
</dbReference>
<gene>
    <name evidence="1" type="ORF">NCGR_LOCUS36901</name>
</gene>